<dbReference type="InterPro" id="IPR001806">
    <property type="entry name" value="Small_GTPase"/>
</dbReference>
<organism evidence="3 4">
    <name type="scientific">Larinioides sclopetarius</name>
    <dbReference type="NCBI Taxonomy" id="280406"/>
    <lineage>
        <taxon>Eukaryota</taxon>
        <taxon>Metazoa</taxon>
        <taxon>Ecdysozoa</taxon>
        <taxon>Arthropoda</taxon>
        <taxon>Chelicerata</taxon>
        <taxon>Arachnida</taxon>
        <taxon>Araneae</taxon>
        <taxon>Araneomorphae</taxon>
        <taxon>Entelegynae</taxon>
        <taxon>Araneoidea</taxon>
        <taxon>Araneidae</taxon>
        <taxon>Larinioides</taxon>
    </lineage>
</organism>
<evidence type="ECO:0000256" key="2">
    <source>
        <dbReference type="ARBA" id="ARBA00023134"/>
    </source>
</evidence>
<dbReference type="PANTHER" id="PTHR24072">
    <property type="entry name" value="RHO FAMILY GTPASE"/>
    <property type="match status" value="1"/>
</dbReference>
<dbReference type="Proteomes" id="UP001497382">
    <property type="component" value="Unassembled WGS sequence"/>
</dbReference>
<proteinExistence type="predicted"/>
<keyword evidence="1" id="KW-0547">Nucleotide-binding</keyword>
<dbReference type="AlphaFoldDB" id="A0AAV2AQE1"/>
<dbReference type="Gene3D" id="3.40.50.300">
    <property type="entry name" value="P-loop containing nucleotide triphosphate hydrolases"/>
    <property type="match status" value="1"/>
</dbReference>
<dbReference type="GO" id="GO:0001667">
    <property type="term" value="P:ameboidal-type cell migration"/>
    <property type="evidence" value="ECO:0007669"/>
    <property type="project" value="UniProtKB-ARBA"/>
</dbReference>
<accession>A0AAV2AQE1</accession>
<sequence>MASGIMERNGKSSQETLGSDVKIIVVGEKKCGKSRFIEVFTQRLGNTSGRPYEAGFARVYQCLYEIDSEPRHIKIFEIIGGFDNLVDQLTKLHFDANGIVFLYAVDDPPSFQAITDKWMKTLEENRCWTNQPSILVGNKKDLREDRRVIQRLARNNRTPVTRQQGESLVKGKIMKYFDCSSIDENDSGVHDAFDFIVSHGLMDWKKDNEAFQNVLSLLQLGNLPGNV</sequence>
<dbReference type="InterPro" id="IPR003578">
    <property type="entry name" value="Small_GTPase_Rho"/>
</dbReference>
<dbReference type="PROSITE" id="PS51419">
    <property type="entry name" value="RAB"/>
    <property type="match status" value="1"/>
</dbReference>
<dbReference type="GO" id="GO:0035006">
    <property type="term" value="P:melanization defense response"/>
    <property type="evidence" value="ECO:0007669"/>
    <property type="project" value="UniProtKB-ARBA"/>
</dbReference>
<gene>
    <name evidence="3" type="ORF">LARSCL_LOCUS14094</name>
</gene>
<dbReference type="SMART" id="SM00173">
    <property type="entry name" value="RAS"/>
    <property type="match status" value="1"/>
</dbReference>
<keyword evidence="2" id="KW-0342">GTP-binding</keyword>
<evidence type="ECO:0000256" key="1">
    <source>
        <dbReference type="ARBA" id="ARBA00022741"/>
    </source>
</evidence>
<dbReference type="EMBL" id="CAXIEN010000199">
    <property type="protein sequence ID" value="CAL1286162.1"/>
    <property type="molecule type" value="Genomic_DNA"/>
</dbReference>
<dbReference type="SMART" id="SM00174">
    <property type="entry name" value="RHO"/>
    <property type="match status" value="1"/>
</dbReference>
<dbReference type="SUPFAM" id="SSF52540">
    <property type="entry name" value="P-loop containing nucleoside triphosphate hydrolases"/>
    <property type="match status" value="1"/>
</dbReference>
<dbReference type="GO" id="GO:0003006">
    <property type="term" value="P:developmental process involved in reproduction"/>
    <property type="evidence" value="ECO:0007669"/>
    <property type="project" value="UniProtKB-ARBA"/>
</dbReference>
<dbReference type="GO" id="GO:0035099">
    <property type="term" value="P:hemocyte migration"/>
    <property type="evidence" value="ECO:0007669"/>
    <property type="project" value="UniProtKB-ARBA"/>
</dbReference>
<evidence type="ECO:0000313" key="3">
    <source>
        <dbReference type="EMBL" id="CAL1286162.1"/>
    </source>
</evidence>
<keyword evidence="4" id="KW-1185">Reference proteome</keyword>
<name>A0AAV2AQE1_9ARAC</name>
<dbReference type="GO" id="GO:0003924">
    <property type="term" value="F:GTPase activity"/>
    <property type="evidence" value="ECO:0007669"/>
    <property type="project" value="InterPro"/>
</dbReference>
<dbReference type="PRINTS" id="PR00449">
    <property type="entry name" value="RASTRNSFRMNG"/>
</dbReference>
<dbReference type="GO" id="GO:0005525">
    <property type="term" value="F:GTP binding"/>
    <property type="evidence" value="ECO:0007669"/>
    <property type="project" value="UniProtKB-KW"/>
</dbReference>
<dbReference type="Pfam" id="PF00071">
    <property type="entry name" value="Ras"/>
    <property type="match status" value="1"/>
</dbReference>
<protein>
    <submittedName>
        <fullName evidence="3">Uncharacterized protein</fullName>
    </submittedName>
</protein>
<dbReference type="InterPro" id="IPR027417">
    <property type="entry name" value="P-loop_NTPase"/>
</dbReference>
<dbReference type="GO" id="GO:0022412">
    <property type="term" value="P:cellular process involved in reproduction in multicellular organism"/>
    <property type="evidence" value="ECO:0007669"/>
    <property type="project" value="UniProtKB-ARBA"/>
</dbReference>
<reference evidence="3 4" key="1">
    <citation type="submission" date="2024-04" db="EMBL/GenBank/DDBJ databases">
        <authorList>
            <person name="Rising A."/>
            <person name="Reimegard J."/>
            <person name="Sonavane S."/>
            <person name="Akerstrom W."/>
            <person name="Nylinder S."/>
            <person name="Hedman E."/>
            <person name="Kallberg Y."/>
        </authorList>
    </citation>
    <scope>NUCLEOTIDE SEQUENCE [LARGE SCALE GENOMIC DNA]</scope>
</reference>
<dbReference type="SMART" id="SM00175">
    <property type="entry name" value="RAB"/>
    <property type="match status" value="1"/>
</dbReference>
<evidence type="ECO:0000313" key="4">
    <source>
        <dbReference type="Proteomes" id="UP001497382"/>
    </source>
</evidence>
<dbReference type="GO" id="GO:0007264">
    <property type="term" value="P:small GTPase-mediated signal transduction"/>
    <property type="evidence" value="ECO:0007669"/>
    <property type="project" value="InterPro"/>
</dbReference>
<comment type="caution">
    <text evidence="3">The sequence shown here is derived from an EMBL/GenBank/DDBJ whole genome shotgun (WGS) entry which is preliminary data.</text>
</comment>